<protein>
    <submittedName>
        <fullName evidence="7">4-pyridoxolactonase</fullName>
        <ecNumber evidence="7">3.1.1.27</ecNumber>
    </submittedName>
</protein>
<dbReference type="GO" id="GO:0047585">
    <property type="term" value="F:4-pyridoxolactonase activity"/>
    <property type="evidence" value="ECO:0007669"/>
    <property type="project" value="UniProtKB-EC"/>
</dbReference>
<evidence type="ECO:0000313" key="8">
    <source>
        <dbReference type="Proteomes" id="UP000050517"/>
    </source>
</evidence>
<sequence>MKVHHLNCGSMNMPGALLVCHVLLIESADRLILVDTGFGLADTAHPWRRIGPYHKVIRPALREEETAVRQVQRLGFNPRDVRDIVLTHGDSDHAGGLSDLPWATVHVSTTEEYAITQRPTWFERQRYNSHQWAHRPHLVGHAPRGERWRGFTGLTPLDDLAPGLFLIPLPGHSRGHAAVAVDTGSRWVLHAGDSFYHPGTLTGKERPPVALRLQEAAFAQDRAALRENQRRLGSLMGDPSILLVNAHDPGLLRAALAA</sequence>
<keyword evidence="4 7" id="KW-0378">Hydrolase</keyword>
<gene>
    <name evidence="7" type="ORF">Cocul_01421</name>
</gene>
<dbReference type="InterPro" id="IPR001279">
    <property type="entry name" value="Metallo-B-lactamas"/>
</dbReference>
<comment type="cofactor">
    <cofactor evidence="1">
        <name>Zn(2+)</name>
        <dbReference type="ChEBI" id="CHEBI:29105"/>
    </cofactor>
</comment>
<evidence type="ECO:0000256" key="4">
    <source>
        <dbReference type="ARBA" id="ARBA00022801"/>
    </source>
</evidence>
<accession>A0A0Q0Z567</accession>
<dbReference type="SMART" id="SM00849">
    <property type="entry name" value="Lactamase_B"/>
    <property type="match status" value="1"/>
</dbReference>
<keyword evidence="3" id="KW-0479">Metal-binding</keyword>
<dbReference type="Gene3D" id="3.60.15.10">
    <property type="entry name" value="Ribonuclease Z/Hydroxyacylglutathione hydrolase-like"/>
    <property type="match status" value="1"/>
</dbReference>
<comment type="caution">
    <text evidence="7">The sequence shown here is derived from an EMBL/GenBank/DDBJ whole genome shotgun (WGS) entry which is preliminary data.</text>
</comment>
<reference evidence="7 8" key="1">
    <citation type="submission" date="2015-10" db="EMBL/GenBank/DDBJ databases">
        <title>Corynebacteirum lowii and Corynebacterium oculi species nova, derived from human clinical disease and and emended description of Corynebacterium mastiditis.</title>
        <authorList>
            <person name="Bernard K."/>
            <person name="Pacheco A.L."/>
            <person name="Mcdougall C."/>
            <person name="Burtx T."/>
            <person name="Weibe D."/>
            <person name="Tyler S."/>
            <person name="Olson A.B."/>
            <person name="Cnockaert M."/>
            <person name="Eguchi H."/>
            <person name="Kuwahara T."/>
            <person name="Nakayama-Imaohji H."/>
            <person name="Boudewijins M."/>
            <person name="Van Hoecke F."/>
            <person name="Bernier A.-M."/>
            <person name="Vandamme P."/>
        </authorList>
    </citation>
    <scope>NUCLEOTIDE SEQUENCE [LARGE SCALE GENOMIC DNA]</scope>
    <source>
        <strain evidence="7 8">NML 130210</strain>
    </source>
</reference>
<feature type="domain" description="Metallo-beta-lactamase" evidence="6">
    <location>
        <begin position="19"/>
        <end position="247"/>
    </location>
</feature>
<dbReference type="STRING" id="1544416.Cocul_01421"/>
<name>A0A0Q0Z567_9CORY</name>
<proteinExistence type="inferred from homology"/>
<dbReference type="PANTHER" id="PTHR42978:SF7">
    <property type="entry name" value="METALLO-HYDROLASE RV2300C-RELATED"/>
    <property type="match status" value="1"/>
</dbReference>
<evidence type="ECO:0000256" key="1">
    <source>
        <dbReference type="ARBA" id="ARBA00001947"/>
    </source>
</evidence>
<dbReference type="AlphaFoldDB" id="A0A0Q0Z567"/>
<dbReference type="EC" id="3.1.1.27" evidence="7"/>
<dbReference type="Proteomes" id="UP000050517">
    <property type="component" value="Unassembled WGS sequence"/>
</dbReference>
<dbReference type="OrthoDB" id="3196337at2"/>
<keyword evidence="5" id="KW-0862">Zinc</keyword>
<evidence type="ECO:0000256" key="3">
    <source>
        <dbReference type="ARBA" id="ARBA00022723"/>
    </source>
</evidence>
<organism evidence="7 8">
    <name type="scientific">Corynebacterium oculi</name>
    <dbReference type="NCBI Taxonomy" id="1544416"/>
    <lineage>
        <taxon>Bacteria</taxon>
        <taxon>Bacillati</taxon>
        <taxon>Actinomycetota</taxon>
        <taxon>Actinomycetes</taxon>
        <taxon>Mycobacteriales</taxon>
        <taxon>Corynebacteriaceae</taxon>
        <taxon>Corynebacterium</taxon>
    </lineage>
</organism>
<dbReference type="PATRIC" id="fig|1544416.3.peg.1425"/>
<dbReference type="Pfam" id="PF00753">
    <property type="entry name" value="Lactamase_B"/>
    <property type="match status" value="1"/>
</dbReference>
<dbReference type="GO" id="GO:0046872">
    <property type="term" value="F:metal ion binding"/>
    <property type="evidence" value="ECO:0007669"/>
    <property type="project" value="UniProtKB-KW"/>
</dbReference>
<dbReference type="SUPFAM" id="SSF56281">
    <property type="entry name" value="Metallo-hydrolase/oxidoreductase"/>
    <property type="match status" value="1"/>
</dbReference>
<dbReference type="InterPro" id="IPR036866">
    <property type="entry name" value="RibonucZ/Hydroxyglut_hydro"/>
</dbReference>
<evidence type="ECO:0000313" key="7">
    <source>
        <dbReference type="EMBL" id="KQB84613.1"/>
    </source>
</evidence>
<dbReference type="RefSeq" id="WP_055122520.1">
    <property type="nucleotide sequence ID" value="NZ_LKST01000002.1"/>
</dbReference>
<evidence type="ECO:0000256" key="5">
    <source>
        <dbReference type="ARBA" id="ARBA00022833"/>
    </source>
</evidence>
<keyword evidence="8" id="KW-1185">Reference proteome</keyword>
<comment type="similarity">
    <text evidence="2">Belongs to the metallo-beta-lactamase superfamily.</text>
</comment>
<dbReference type="InterPro" id="IPR051013">
    <property type="entry name" value="MBL_superfamily_lactonases"/>
</dbReference>
<dbReference type="CDD" id="cd07742">
    <property type="entry name" value="metallo-hydrolase-like_MBL-fold"/>
    <property type="match status" value="1"/>
</dbReference>
<dbReference type="PANTHER" id="PTHR42978">
    <property type="entry name" value="QUORUM-QUENCHING LACTONASE YTNP-RELATED-RELATED"/>
    <property type="match status" value="1"/>
</dbReference>
<dbReference type="EMBL" id="LKST01000002">
    <property type="protein sequence ID" value="KQB84613.1"/>
    <property type="molecule type" value="Genomic_DNA"/>
</dbReference>
<evidence type="ECO:0000256" key="2">
    <source>
        <dbReference type="ARBA" id="ARBA00007749"/>
    </source>
</evidence>
<evidence type="ECO:0000259" key="6">
    <source>
        <dbReference type="SMART" id="SM00849"/>
    </source>
</evidence>